<dbReference type="PROSITE" id="PS52015">
    <property type="entry name" value="TONB_CTD"/>
    <property type="match status" value="1"/>
</dbReference>
<dbReference type="AlphaFoldDB" id="A0A849VSN5"/>
<evidence type="ECO:0000256" key="3">
    <source>
        <dbReference type="ARBA" id="ARBA00022989"/>
    </source>
</evidence>
<evidence type="ECO:0000256" key="1">
    <source>
        <dbReference type="ARBA" id="ARBA00004167"/>
    </source>
</evidence>
<keyword evidence="2 6" id="KW-0812">Transmembrane</keyword>
<comment type="caution">
    <text evidence="8">The sequence shown here is derived from an EMBL/GenBank/DDBJ whole genome shotgun (WGS) entry which is preliminary data.</text>
</comment>
<comment type="subcellular location">
    <subcellularLocation>
        <location evidence="1">Membrane</location>
        <topology evidence="1">Single-pass membrane protein</topology>
    </subcellularLocation>
</comment>
<feature type="compositionally biased region" description="Low complexity" evidence="5">
    <location>
        <begin position="183"/>
        <end position="199"/>
    </location>
</feature>
<keyword evidence="3 6" id="KW-1133">Transmembrane helix</keyword>
<evidence type="ECO:0000256" key="2">
    <source>
        <dbReference type="ARBA" id="ARBA00022692"/>
    </source>
</evidence>
<dbReference type="GO" id="GO:0055085">
    <property type="term" value="P:transmembrane transport"/>
    <property type="evidence" value="ECO:0007669"/>
    <property type="project" value="InterPro"/>
</dbReference>
<evidence type="ECO:0000256" key="4">
    <source>
        <dbReference type="ARBA" id="ARBA00023136"/>
    </source>
</evidence>
<dbReference type="Pfam" id="PF13103">
    <property type="entry name" value="TonB_2"/>
    <property type="match status" value="1"/>
</dbReference>
<accession>A0A849VSN5</accession>
<dbReference type="RefSeq" id="WP_113281314.1">
    <property type="nucleotide sequence ID" value="NZ_JABUMX010000004.1"/>
</dbReference>
<sequence length="288" mass="30661">MSNGPATAGGGGSRLDWREVGLWSAAGLVVVALHAGGAWYLQSRQSVEPAGDIANAIIIDMEPLPAPIVPEPVAPDAQPIEPEPTEPEAVEQVAASPEALPEVQPEPEEQVTPVEKADPVEEVTPEPVQEQAEEVVELPNVDVPLPVVRPEPEKPYTPKKEKAVRRPEPKTTVARTEAETLRRAVQQPQPAASSATSARQAEKWSSRVQAYLIRRTRSARTSGEGTVRVSFTVTRAGDIVSASIVGSSGNPTLDKGVLDAVRRASPVPSAPADVTVSRQSFTVPFLIR</sequence>
<evidence type="ECO:0000256" key="5">
    <source>
        <dbReference type="SAM" id="MobiDB-lite"/>
    </source>
</evidence>
<dbReference type="EMBL" id="JABUMX010000004">
    <property type="protein sequence ID" value="NTS33005.1"/>
    <property type="molecule type" value="Genomic_DNA"/>
</dbReference>
<dbReference type="GO" id="GO:0016020">
    <property type="term" value="C:membrane"/>
    <property type="evidence" value="ECO:0007669"/>
    <property type="project" value="UniProtKB-SubCell"/>
</dbReference>
<dbReference type="Proteomes" id="UP000550508">
    <property type="component" value="Unassembled WGS sequence"/>
</dbReference>
<evidence type="ECO:0000313" key="8">
    <source>
        <dbReference type="EMBL" id="NTS33005.1"/>
    </source>
</evidence>
<dbReference type="Gene3D" id="3.30.1150.10">
    <property type="match status" value="1"/>
</dbReference>
<feature type="region of interest" description="Disordered" evidence="5">
    <location>
        <begin position="73"/>
        <end position="201"/>
    </location>
</feature>
<feature type="compositionally biased region" description="Basic and acidic residues" evidence="5">
    <location>
        <begin position="150"/>
        <end position="169"/>
    </location>
</feature>
<feature type="transmembrane region" description="Helical" evidence="6">
    <location>
        <begin position="20"/>
        <end position="41"/>
    </location>
</feature>
<organism evidence="8 9">
    <name type="scientific">Phyllobacterium pellucidum</name>
    <dbReference type="NCBI Taxonomy" id="2740464"/>
    <lineage>
        <taxon>Bacteria</taxon>
        <taxon>Pseudomonadati</taxon>
        <taxon>Pseudomonadota</taxon>
        <taxon>Alphaproteobacteria</taxon>
        <taxon>Hyphomicrobiales</taxon>
        <taxon>Phyllobacteriaceae</taxon>
        <taxon>Phyllobacterium</taxon>
    </lineage>
</organism>
<proteinExistence type="predicted"/>
<dbReference type="InterPro" id="IPR006260">
    <property type="entry name" value="TonB/TolA_C"/>
</dbReference>
<evidence type="ECO:0000259" key="7">
    <source>
        <dbReference type="PROSITE" id="PS52015"/>
    </source>
</evidence>
<dbReference type="InterPro" id="IPR037682">
    <property type="entry name" value="TonB_C"/>
</dbReference>
<evidence type="ECO:0000256" key="6">
    <source>
        <dbReference type="SAM" id="Phobius"/>
    </source>
</evidence>
<protein>
    <submittedName>
        <fullName evidence="8">Energy transducer TonB</fullName>
    </submittedName>
</protein>
<dbReference type="NCBIfam" id="TIGR01352">
    <property type="entry name" value="tonB_Cterm"/>
    <property type="match status" value="1"/>
</dbReference>
<evidence type="ECO:0000313" key="9">
    <source>
        <dbReference type="Proteomes" id="UP000550508"/>
    </source>
</evidence>
<gene>
    <name evidence="8" type="ORF">HQ945_17235</name>
</gene>
<reference evidence="8 9" key="1">
    <citation type="submission" date="2020-05" db="EMBL/GenBank/DDBJ databases">
        <authorList>
            <person name="Kim M.K."/>
        </authorList>
    </citation>
    <scope>NUCLEOTIDE SEQUENCE [LARGE SCALE GENOMIC DNA]</scope>
    <source>
        <strain evidence="8 9">BT25</strain>
    </source>
</reference>
<keyword evidence="9" id="KW-1185">Reference proteome</keyword>
<name>A0A849VSN5_9HYPH</name>
<keyword evidence="4 6" id="KW-0472">Membrane</keyword>
<feature type="domain" description="TonB C-terminal" evidence="7">
    <location>
        <begin position="199"/>
        <end position="288"/>
    </location>
</feature>
<dbReference type="SUPFAM" id="SSF74653">
    <property type="entry name" value="TolA/TonB C-terminal domain"/>
    <property type="match status" value="1"/>
</dbReference>